<feature type="transmembrane region" description="Helical" evidence="2">
    <location>
        <begin position="274"/>
        <end position="292"/>
    </location>
</feature>
<feature type="transmembrane region" description="Helical" evidence="2">
    <location>
        <begin position="445"/>
        <end position="466"/>
    </location>
</feature>
<organism evidence="3 4">
    <name type="scientific">Streptomyces beijiangensis</name>
    <dbReference type="NCBI Taxonomy" id="163361"/>
    <lineage>
        <taxon>Bacteria</taxon>
        <taxon>Bacillati</taxon>
        <taxon>Actinomycetota</taxon>
        <taxon>Actinomycetes</taxon>
        <taxon>Kitasatosporales</taxon>
        <taxon>Streptomycetaceae</taxon>
        <taxon>Streptomyces</taxon>
    </lineage>
</organism>
<name>A0A939F399_9ACTN</name>
<dbReference type="RefSeq" id="WP_206959562.1">
    <property type="nucleotide sequence ID" value="NZ_BAAAJJ010000002.1"/>
</dbReference>
<feature type="transmembrane region" description="Helical" evidence="2">
    <location>
        <begin position="313"/>
        <end position="343"/>
    </location>
</feature>
<protein>
    <submittedName>
        <fullName evidence="3">ABC transporter permease subunit</fullName>
    </submittedName>
</protein>
<keyword evidence="2" id="KW-0472">Membrane</keyword>
<proteinExistence type="predicted"/>
<keyword evidence="2" id="KW-1133">Transmembrane helix</keyword>
<dbReference type="Gene3D" id="2.60.120.200">
    <property type="match status" value="1"/>
</dbReference>
<dbReference type="EMBL" id="JAFLRJ010000016">
    <property type="protein sequence ID" value="MBO0510614.1"/>
    <property type="molecule type" value="Genomic_DNA"/>
</dbReference>
<evidence type="ECO:0000313" key="3">
    <source>
        <dbReference type="EMBL" id="MBO0510614.1"/>
    </source>
</evidence>
<feature type="transmembrane region" description="Helical" evidence="2">
    <location>
        <begin position="363"/>
        <end position="385"/>
    </location>
</feature>
<gene>
    <name evidence="3" type="ORF">J0695_02140</name>
</gene>
<evidence type="ECO:0000256" key="2">
    <source>
        <dbReference type="SAM" id="Phobius"/>
    </source>
</evidence>
<comment type="caution">
    <text evidence="3">The sequence shown here is derived from an EMBL/GenBank/DDBJ whole genome shotgun (WGS) entry which is preliminary data.</text>
</comment>
<keyword evidence="4" id="KW-1185">Reference proteome</keyword>
<reference evidence="3" key="1">
    <citation type="submission" date="2021-03" db="EMBL/GenBank/DDBJ databases">
        <title>Streptomyces poriferae sp. nov., a novel marine sponge-derived Actinobacteria species with anti-MRSA activity.</title>
        <authorList>
            <person name="Sandoval-Powers M."/>
            <person name="Kralova S."/>
            <person name="Nguyen G.-S."/>
            <person name="Fawwal D."/>
            <person name="Degnes K."/>
            <person name="Klinkenberg G."/>
            <person name="Sletta H."/>
            <person name="Wentzel A."/>
            <person name="Liles M.R."/>
        </authorList>
    </citation>
    <scope>NUCLEOTIDE SEQUENCE</scope>
    <source>
        <strain evidence="3">DSM 41794</strain>
    </source>
</reference>
<evidence type="ECO:0000256" key="1">
    <source>
        <dbReference type="SAM" id="MobiDB-lite"/>
    </source>
</evidence>
<evidence type="ECO:0000313" key="4">
    <source>
        <dbReference type="Proteomes" id="UP000664167"/>
    </source>
</evidence>
<feature type="compositionally biased region" description="Low complexity" evidence="1">
    <location>
        <begin position="205"/>
        <end position="219"/>
    </location>
</feature>
<feature type="region of interest" description="Disordered" evidence="1">
    <location>
        <begin position="205"/>
        <end position="232"/>
    </location>
</feature>
<dbReference type="AlphaFoldDB" id="A0A939F399"/>
<sequence length="471" mass="49360">MIRALRAEWTKLRSVRSTAFALFALVAVTLLLTVVTAKGSVTSYDGPLTRDQFTFAHTPVTGNTTLTTRVASLTSKSGWAKAGLMIKDGTTGGSPSASLMLTPGHGVRMQVNAKTELTADTPSGQPRWLRLTRTGQSVTGYESADGLSWHKVGTLAVPGLPARTEAGLFVTSPAISVAKQVSPGSVTAHLQLTTGRAVFDHTTPAPATAWTRTDTTSPPAAHPLPNDEKRPAGTLQQTASTVTLTGNGDLGYIGIGGVGDDLDEADQVKETQSAIQLSLITVVALGVLFMTSEYKTRTIRTTFTASPKRGRVLAAKAAILGATVFAVALPTTIAAFLIARPIMTKNGYKPPIFPTTSLTDPTTLRAVVGGAAFLAVLAVFCLGVGAMFRRTVPAIVTIFALLIVVPIISQITSVSVNTWVERATPIAGRALTQTKTLTETSIGPWAGFAVLCLYAAAALGAAHWRLTRRDA</sequence>
<keyword evidence="2" id="KW-0812">Transmembrane</keyword>
<feature type="transmembrane region" description="Helical" evidence="2">
    <location>
        <begin position="392"/>
        <end position="412"/>
    </location>
</feature>
<dbReference type="Proteomes" id="UP000664167">
    <property type="component" value="Unassembled WGS sequence"/>
</dbReference>
<accession>A0A939F399</accession>